<evidence type="ECO:0000256" key="6">
    <source>
        <dbReference type="RuleBase" id="RU361177"/>
    </source>
</evidence>
<evidence type="ECO:0000313" key="7">
    <source>
        <dbReference type="EMBL" id="KAG9452389.1"/>
    </source>
</evidence>
<dbReference type="PANTHER" id="PTHR23023">
    <property type="entry name" value="DIMETHYLANILINE MONOOXYGENASE"/>
    <property type="match status" value="1"/>
</dbReference>
<dbReference type="PIRSF" id="PIRSF000332">
    <property type="entry name" value="FMO"/>
    <property type="match status" value="1"/>
</dbReference>
<reference evidence="7 8" key="1">
    <citation type="submission" date="2021-07" db="EMBL/GenBank/DDBJ databases">
        <title>The Aristolochia fimbriata genome: insights into angiosperm evolution, floral development and chemical biosynthesis.</title>
        <authorList>
            <person name="Jiao Y."/>
        </authorList>
    </citation>
    <scope>NUCLEOTIDE SEQUENCE [LARGE SCALE GENOMIC DNA]</scope>
    <source>
        <strain evidence="7">IBCAS-2021</strain>
        <tissue evidence="7">Leaf</tissue>
    </source>
</reference>
<keyword evidence="4" id="KW-0521">NADP</keyword>
<organism evidence="7 8">
    <name type="scientific">Aristolochia fimbriata</name>
    <name type="common">White veined hardy Dutchman's pipe vine</name>
    <dbReference type="NCBI Taxonomy" id="158543"/>
    <lineage>
        <taxon>Eukaryota</taxon>
        <taxon>Viridiplantae</taxon>
        <taxon>Streptophyta</taxon>
        <taxon>Embryophyta</taxon>
        <taxon>Tracheophyta</taxon>
        <taxon>Spermatophyta</taxon>
        <taxon>Magnoliopsida</taxon>
        <taxon>Magnoliidae</taxon>
        <taxon>Piperales</taxon>
        <taxon>Aristolochiaceae</taxon>
        <taxon>Aristolochia</taxon>
    </lineage>
</organism>
<keyword evidence="5 6" id="KW-0560">Oxidoreductase</keyword>
<dbReference type="InterPro" id="IPR020946">
    <property type="entry name" value="Flavin_mOase-like"/>
</dbReference>
<keyword evidence="2 6" id="KW-0285">Flavoprotein</keyword>
<dbReference type="GO" id="GO:0050661">
    <property type="term" value="F:NADP binding"/>
    <property type="evidence" value="ECO:0007669"/>
    <property type="project" value="InterPro"/>
</dbReference>
<dbReference type="InterPro" id="IPR000960">
    <property type="entry name" value="Flavin_mOase"/>
</dbReference>
<dbReference type="FunFam" id="3.50.50.60:FF:000099">
    <property type="entry name" value="Flavin-containing monooxygenase"/>
    <property type="match status" value="1"/>
</dbReference>
<protein>
    <recommendedName>
        <fullName evidence="6">Flavin-containing monooxygenase</fullName>
        <ecNumber evidence="6">1.-.-.-</ecNumber>
    </recommendedName>
</protein>
<dbReference type="EMBL" id="JAINDJ010000003">
    <property type="protein sequence ID" value="KAG9452389.1"/>
    <property type="molecule type" value="Genomic_DNA"/>
</dbReference>
<evidence type="ECO:0000256" key="5">
    <source>
        <dbReference type="ARBA" id="ARBA00023002"/>
    </source>
</evidence>
<comment type="similarity">
    <text evidence="1 6">Belongs to the FMO family.</text>
</comment>
<accession>A0AAV7EV75</accession>
<dbReference type="GO" id="GO:0050660">
    <property type="term" value="F:flavin adenine dinucleotide binding"/>
    <property type="evidence" value="ECO:0007669"/>
    <property type="project" value="InterPro"/>
</dbReference>
<name>A0AAV7EV75_ARIFI</name>
<comment type="caution">
    <text evidence="7">The sequence shown here is derived from an EMBL/GenBank/DDBJ whole genome shotgun (WGS) entry which is preliminary data.</text>
</comment>
<evidence type="ECO:0000256" key="1">
    <source>
        <dbReference type="ARBA" id="ARBA00009183"/>
    </source>
</evidence>
<comment type="cofactor">
    <cofactor evidence="6">
        <name>FAD</name>
        <dbReference type="ChEBI" id="CHEBI:57692"/>
    </cofactor>
</comment>
<dbReference type="Pfam" id="PF00743">
    <property type="entry name" value="FMO-like"/>
    <property type="match status" value="2"/>
</dbReference>
<evidence type="ECO:0000256" key="3">
    <source>
        <dbReference type="ARBA" id="ARBA00022827"/>
    </source>
</evidence>
<evidence type="ECO:0000256" key="2">
    <source>
        <dbReference type="ARBA" id="ARBA00022630"/>
    </source>
</evidence>
<keyword evidence="3 6" id="KW-0274">FAD</keyword>
<dbReference type="PRINTS" id="PR00370">
    <property type="entry name" value="FMOXYGENASE"/>
</dbReference>
<keyword evidence="8" id="KW-1185">Reference proteome</keyword>
<evidence type="ECO:0000313" key="8">
    <source>
        <dbReference type="Proteomes" id="UP000825729"/>
    </source>
</evidence>
<sequence>MASAPQHSLPMSPGLFPPALPAKYSRHMAVLGSGAAGLVTARELRREGHSVVVYEQGNQVGGTWVYDPNVESDPLSSDPFRKKVHGSLYQSLRTNLPRESMGYRDYPFVRKRGRDSRRFPGHREVLLYLKDFAGDFGLQELVRFETEVYHVGPAEDGKWVVKSRKIGEGGGKKASERDEFYDGVVICSGHYSEPRLSVIPGAESWPGKQLHSHNYRFPGPFKDKVVVLIGSSASAVDISRDIAAVAKEVHVSSRSAPDGPPTKQPGYNNLWLHSMIERANEDGTVVFKAGTCVFVDIIMHCTGYNYHFPFLKVNDIVTVDDNRVGPLYKHMFPPALAPYLCFVGLSWKVIPFPMFELQSKWLAAVLSGRVSLPSCEEMMEDVKASYTDLEASGWPKRYTHNMSNCQFQYNDWLATQCHYPPVEEWRKQMYAANGKNRVARPETYRDEWEDEEWIQEAEADFLQYMKVQQ</sequence>
<dbReference type="SUPFAM" id="SSF51905">
    <property type="entry name" value="FAD/NAD(P)-binding domain"/>
    <property type="match status" value="2"/>
</dbReference>
<evidence type="ECO:0000256" key="4">
    <source>
        <dbReference type="ARBA" id="ARBA00022857"/>
    </source>
</evidence>
<dbReference type="EC" id="1.-.-.-" evidence="6"/>
<dbReference type="AlphaFoldDB" id="A0AAV7EV75"/>
<gene>
    <name evidence="7" type="ORF">H6P81_005293</name>
</gene>
<dbReference type="Gene3D" id="3.50.50.60">
    <property type="entry name" value="FAD/NAD(P)-binding domain"/>
    <property type="match status" value="2"/>
</dbReference>
<dbReference type="InterPro" id="IPR050346">
    <property type="entry name" value="FMO-like"/>
</dbReference>
<dbReference type="InterPro" id="IPR036188">
    <property type="entry name" value="FAD/NAD-bd_sf"/>
</dbReference>
<dbReference type="Proteomes" id="UP000825729">
    <property type="component" value="Unassembled WGS sequence"/>
</dbReference>
<dbReference type="GO" id="GO:0004499">
    <property type="term" value="F:N,N-dimethylaniline monooxygenase activity"/>
    <property type="evidence" value="ECO:0007669"/>
    <property type="project" value="InterPro"/>
</dbReference>
<proteinExistence type="inferred from homology"/>
<keyword evidence="6" id="KW-0503">Monooxygenase</keyword>